<reference evidence="2 3" key="1">
    <citation type="submission" date="2021-06" db="EMBL/GenBank/DDBJ databases">
        <authorList>
            <person name="Palmer J.M."/>
        </authorList>
    </citation>
    <scope>NUCLEOTIDE SEQUENCE [LARGE SCALE GENOMIC DNA]</scope>
    <source>
        <strain evidence="2 3">CL_MEX2019</strain>
        <tissue evidence="2">Muscle</tissue>
    </source>
</reference>
<dbReference type="Pfam" id="PF00307">
    <property type="entry name" value="CH"/>
    <property type="match status" value="1"/>
</dbReference>
<dbReference type="PROSITE" id="PS50021">
    <property type="entry name" value="CH"/>
    <property type="match status" value="1"/>
</dbReference>
<dbReference type="Proteomes" id="UP001352852">
    <property type="component" value="Unassembled WGS sequence"/>
</dbReference>
<protein>
    <recommendedName>
        <fullName evidence="1">Calponin-homology (CH) domain-containing protein</fullName>
    </recommendedName>
</protein>
<dbReference type="Gene3D" id="1.10.418.10">
    <property type="entry name" value="Calponin-like domain"/>
    <property type="match status" value="1"/>
</dbReference>
<dbReference type="InterPro" id="IPR036872">
    <property type="entry name" value="CH_dom_sf"/>
</dbReference>
<organism evidence="2 3">
    <name type="scientific">Characodon lateralis</name>
    <dbReference type="NCBI Taxonomy" id="208331"/>
    <lineage>
        <taxon>Eukaryota</taxon>
        <taxon>Metazoa</taxon>
        <taxon>Chordata</taxon>
        <taxon>Craniata</taxon>
        <taxon>Vertebrata</taxon>
        <taxon>Euteleostomi</taxon>
        <taxon>Actinopterygii</taxon>
        <taxon>Neopterygii</taxon>
        <taxon>Teleostei</taxon>
        <taxon>Neoteleostei</taxon>
        <taxon>Acanthomorphata</taxon>
        <taxon>Ovalentaria</taxon>
        <taxon>Atherinomorphae</taxon>
        <taxon>Cyprinodontiformes</taxon>
        <taxon>Goodeidae</taxon>
        <taxon>Characodon</taxon>
    </lineage>
</organism>
<feature type="domain" description="Calponin-homology (CH)" evidence="1">
    <location>
        <begin position="1"/>
        <end position="106"/>
    </location>
</feature>
<dbReference type="SUPFAM" id="SSF47576">
    <property type="entry name" value="Calponin-homology domain, CH-domain"/>
    <property type="match status" value="1"/>
</dbReference>
<sequence length="126" mass="13673">MEFVKTLESRLKITLPEDLTEALSNGTILCQLVNQIRPRSVSIIHIPSPAVPKLSSAKSRLNVENFITACRKLGVPEDSLCSPQLIMEDEGLSRLAQTIQVLVELADGSQKGPKQETFAAAGSTRS</sequence>
<comment type="caution">
    <text evidence="2">The sequence shown here is derived from an EMBL/GenBank/DDBJ whole genome shotgun (WGS) entry which is preliminary data.</text>
</comment>
<keyword evidence="3" id="KW-1185">Reference proteome</keyword>
<accession>A0ABU7EK28</accession>
<name>A0ABU7EK28_9TELE</name>
<gene>
    <name evidence="2" type="ORF">CHARACLAT_017930</name>
</gene>
<dbReference type="InterPro" id="IPR001715">
    <property type="entry name" value="CH_dom"/>
</dbReference>
<evidence type="ECO:0000313" key="2">
    <source>
        <dbReference type="EMBL" id="MED6287588.1"/>
    </source>
</evidence>
<evidence type="ECO:0000313" key="3">
    <source>
        <dbReference type="Proteomes" id="UP001352852"/>
    </source>
</evidence>
<dbReference type="SMART" id="SM00033">
    <property type="entry name" value="CH"/>
    <property type="match status" value="1"/>
</dbReference>
<dbReference type="EMBL" id="JAHUTJ010058918">
    <property type="protein sequence ID" value="MED6287588.1"/>
    <property type="molecule type" value="Genomic_DNA"/>
</dbReference>
<proteinExistence type="predicted"/>
<evidence type="ECO:0000259" key="1">
    <source>
        <dbReference type="PROSITE" id="PS50021"/>
    </source>
</evidence>